<dbReference type="GO" id="GO:0032259">
    <property type="term" value="P:methylation"/>
    <property type="evidence" value="ECO:0007669"/>
    <property type="project" value="UniProtKB-KW"/>
</dbReference>
<dbReference type="SUPFAM" id="SSF53335">
    <property type="entry name" value="S-adenosyl-L-methionine-dependent methyltransferases"/>
    <property type="match status" value="1"/>
</dbReference>
<evidence type="ECO:0000313" key="2">
    <source>
        <dbReference type="Proteomes" id="UP000034883"/>
    </source>
</evidence>
<protein>
    <submittedName>
        <fullName evidence="1">SAM-dependent methyltransferase</fullName>
    </submittedName>
</protein>
<dbReference type="STRING" id="927083.DB32_003931"/>
<dbReference type="Pfam" id="PF13489">
    <property type="entry name" value="Methyltransf_23"/>
    <property type="match status" value="1"/>
</dbReference>
<reference evidence="1 2" key="1">
    <citation type="submission" date="2015-03" db="EMBL/GenBank/DDBJ databases">
        <title>Genome assembly of Sandaracinus amylolyticus DSM 53668.</title>
        <authorList>
            <person name="Sharma G."/>
            <person name="Subramanian S."/>
        </authorList>
    </citation>
    <scope>NUCLEOTIDE SEQUENCE [LARGE SCALE GENOMIC DNA]</scope>
    <source>
        <strain evidence="1 2">DSM 53668</strain>
    </source>
</reference>
<dbReference type="EMBL" id="CP011125">
    <property type="protein sequence ID" value="AKF06782.1"/>
    <property type="molecule type" value="Genomic_DNA"/>
</dbReference>
<keyword evidence="2" id="KW-1185">Reference proteome</keyword>
<dbReference type="GO" id="GO:0008168">
    <property type="term" value="F:methyltransferase activity"/>
    <property type="evidence" value="ECO:0007669"/>
    <property type="project" value="UniProtKB-KW"/>
</dbReference>
<gene>
    <name evidence="1" type="ORF">DB32_003931</name>
</gene>
<dbReference type="PANTHER" id="PTHR43861">
    <property type="entry name" value="TRANS-ACONITATE 2-METHYLTRANSFERASE-RELATED"/>
    <property type="match status" value="1"/>
</dbReference>
<dbReference type="KEGG" id="samy:DB32_003931"/>
<dbReference type="AlphaFoldDB" id="A0A0F6YIA6"/>
<dbReference type="OrthoDB" id="7342932at2"/>
<name>A0A0F6YIA6_9BACT</name>
<keyword evidence="1" id="KW-0489">Methyltransferase</keyword>
<dbReference type="Gene3D" id="3.40.50.150">
    <property type="entry name" value="Vaccinia Virus protein VP39"/>
    <property type="match status" value="1"/>
</dbReference>
<dbReference type="InterPro" id="IPR029063">
    <property type="entry name" value="SAM-dependent_MTases_sf"/>
</dbReference>
<dbReference type="RefSeq" id="WP_053233949.1">
    <property type="nucleotide sequence ID" value="NZ_CP011125.1"/>
</dbReference>
<dbReference type="CDD" id="cd02440">
    <property type="entry name" value="AdoMet_MTases"/>
    <property type="match status" value="1"/>
</dbReference>
<accession>A0A0F6YIA6</accession>
<proteinExistence type="predicted"/>
<organism evidence="1 2">
    <name type="scientific">Sandaracinus amylolyticus</name>
    <dbReference type="NCBI Taxonomy" id="927083"/>
    <lineage>
        <taxon>Bacteria</taxon>
        <taxon>Pseudomonadati</taxon>
        <taxon>Myxococcota</taxon>
        <taxon>Polyangia</taxon>
        <taxon>Polyangiales</taxon>
        <taxon>Sandaracinaceae</taxon>
        <taxon>Sandaracinus</taxon>
    </lineage>
</organism>
<dbReference type="Proteomes" id="UP000034883">
    <property type="component" value="Chromosome"/>
</dbReference>
<sequence>MRPWLRVPGDWRRPVERAEYMTYWCDRCAFGMVHPSPTPDEVARAYDVDYYTHDAHWGGARRRTIEQRVREHLAWRVDRSKPTHDALADVLAGPPLRICEIGCGNGLAAGRMRDLGHHLTCVEIDPAARAIARDRGLEVHEGTAEQLPAALEGQRFDVVVMIHVLEHCIDPVAAMRNVARLLEPSGRFVCEVPNNTCRALERSGPAWAWFDVPRHLLFFSESSLRALCSAQQLRVEEVRYTGYYRQIAEPWVNEEQRIHDALSARGTSVFARNSARRAWGLLARTAFAPDAQKYDSLMIVARA</sequence>
<keyword evidence="1" id="KW-0808">Transferase</keyword>
<evidence type="ECO:0000313" key="1">
    <source>
        <dbReference type="EMBL" id="AKF06782.1"/>
    </source>
</evidence>